<reference evidence="3" key="1">
    <citation type="journal article" date="2019" name="Int. J. Syst. Evol. Microbiol.">
        <title>The Global Catalogue of Microorganisms (GCM) 10K type strain sequencing project: providing services to taxonomists for standard genome sequencing and annotation.</title>
        <authorList>
            <consortium name="The Broad Institute Genomics Platform"/>
            <consortium name="The Broad Institute Genome Sequencing Center for Infectious Disease"/>
            <person name="Wu L."/>
            <person name="Ma J."/>
        </authorList>
    </citation>
    <scope>NUCLEOTIDE SEQUENCE [LARGE SCALE GENOMIC DNA]</scope>
    <source>
        <strain evidence="3">CGMCC 4.7173</strain>
    </source>
</reference>
<evidence type="ECO:0000313" key="2">
    <source>
        <dbReference type="EMBL" id="MFC5942108.1"/>
    </source>
</evidence>
<name>A0ABW1HNJ1_9ACTN</name>
<feature type="compositionally biased region" description="Low complexity" evidence="1">
    <location>
        <begin position="67"/>
        <end position="87"/>
    </location>
</feature>
<feature type="region of interest" description="Disordered" evidence="1">
    <location>
        <begin position="1"/>
        <end position="112"/>
    </location>
</feature>
<evidence type="ECO:0000256" key="1">
    <source>
        <dbReference type="SAM" id="MobiDB-lite"/>
    </source>
</evidence>
<evidence type="ECO:0000313" key="3">
    <source>
        <dbReference type="Proteomes" id="UP001596207"/>
    </source>
</evidence>
<proteinExistence type="predicted"/>
<organism evidence="2 3">
    <name type="scientific">Micromonospora harpali</name>
    <dbReference type="NCBI Taxonomy" id="1490225"/>
    <lineage>
        <taxon>Bacteria</taxon>
        <taxon>Bacillati</taxon>
        <taxon>Actinomycetota</taxon>
        <taxon>Actinomycetes</taxon>
        <taxon>Micromonosporales</taxon>
        <taxon>Micromonosporaceae</taxon>
        <taxon>Micromonospora</taxon>
    </lineage>
</organism>
<dbReference type="EMBL" id="JBHSQQ010000051">
    <property type="protein sequence ID" value="MFC5942108.1"/>
    <property type="molecule type" value="Genomic_DNA"/>
</dbReference>
<keyword evidence="3" id="KW-1185">Reference proteome</keyword>
<feature type="compositionally biased region" description="Basic and acidic residues" evidence="1">
    <location>
        <begin position="1"/>
        <end position="32"/>
    </location>
</feature>
<feature type="compositionally biased region" description="Low complexity" evidence="1">
    <location>
        <begin position="34"/>
        <end position="47"/>
    </location>
</feature>
<sequence length="231" mass="23776">MRGDLDETLARLARREEALRRRGADPGDEPGREPAAPSVPAQAAAHPVGWGEPAEARQDPAPAVRVDAGAGPDAGTGDAATPATRPRPVGDVGQDPADALPRRTGGVPALPAAPALTHPALAQPAGVAGRDPVDEVAEAVARVVAAHPGMTVALRVEHDGQAYPLRVGWSNGRVTVGAEAATVPPPVWPLTVKAVPAWPSDADRLKVDPAARLAELIRRDPSLLDSTDPTR</sequence>
<dbReference type="Proteomes" id="UP001596207">
    <property type="component" value="Unassembled WGS sequence"/>
</dbReference>
<dbReference type="RefSeq" id="WP_353900435.1">
    <property type="nucleotide sequence ID" value="NZ_CP158970.1"/>
</dbReference>
<gene>
    <name evidence="2" type="ORF">ACFPZ4_11560</name>
</gene>
<protein>
    <submittedName>
        <fullName evidence="2">Uncharacterized protein</fullName>
    </submittedName>
</protein>
<comment type="caution">
    <text evidence="2">The sequence shown here is derived from an EMBL/GenBank/DDBJ whole genome shotgun (WGS) entry which is preliminary data.</text>
</comment>
<accession>A0ABW1HNJ1</accession>